<evidence type="ECO:0000313" key="2">
    <source>
        <dbReference type="Proteomes" id="UP000004713"/>
    </source>
</evidence>
<sequence>MFFHNHSFFHLQIQDTVFLFIIRGFIDTTSSHATKVWGKSGKKLERLKKHLPSPRTPRIRRRCFPHNRSRIEAGTLLYPLFGFYLAVAVQVGTEVAVTAEAAAGIIAQQQHYEHPQGVFLKIGAGIGWMSVRIESAFVADAQTVGVVAADMRTGLCHGTERLYIAVPADVIVITCVGEAPAQVVCCQVMFGVATVTAGSGTVNDDEVDKSHFY</sequence>
<dbReference type="eggNOG" id="ENOG5032GZZ">
    <property type="taxonomic scope" value="Bacteria"/>
</dbReference>
<organism evidence="1 2">
    <name type="scientific">Bacteroides stercoris ATCC 43183</name>
    <dbReference type="NCBI Taxonomy" id="449673"/>
    <lineage>
        <taxon>Bacteria</taxon>
        <taxon>Pseudomonadati</taxon>
        <taxon>Bacteroidota</taxon>
        <taxon>Bacteroidia</taxon>
        <taxon>Bacteroidales</taxon>
        <taxon>Bacteroidaceae</taxon>
        <taxon>Bacteroides</taxon>
    </lineage>
</organism>
<reference evidence="1 2" key="1">
    <citation type="submission" date="2007-11" db="EMBL/GenBank/DDBJ databases">
        <title>Draft genome sequence of Bacteroides stercoris(ATCC 43183).</title>
        <authorList>
            <person name="Sudarsanam P."/>
            <person name="Ley R."/>
            <person name="Guruge J."/>
            <person name="Turnbaugh P.J."/>
            <person name="Mahowald M."/>
            <person name="Liep D."/>
            <person name="Gordon J."/>
        </authorList>
    </citation>
    <scope>NUCLEOTIDE SEQUENCE [LARGE SCALE GENOMIC DNA]</scope>
    <source>
        <strain evidence="1 2">ATCC 43183</strain>
    </source>
</reference>
<proteinExistence type="predicted"/>
<reference evidence="1 2" key="2">
    <citation type="submission" date="2007-11" db="EMBL/GenBank/DDBJ databases">
        <authorList>
            <person name="Fulton L."/>
            <person name="Clifton S."/>
            <person name="Fulton B."/>
            <person name="Xu J."/>
            <person name="Minx P."/>
            <person name="Pepin K.H."/>
            <person name="Johnson M."/>
            <person name="Thiruvilangam P."/>
            <person name="Bhonagiri V."/>
            <person name="Nash W.E."/>
            <person name="Mardis E.R."/>
            <person name="Wilson R.K."/>
        </authorList>
    </citation>
    <scope>NUCLEOTIDE SEQUENCE [LARGE SCALE GENOMIC DNA]</scope>
    <source>
        <strain evidence="1 2">ATCC 43183</strain>
    </source>
</reference>
<gene>
    <name evidence="1" type="ORF">BACSTE_02889</name>
</gene>
<dbReference type="EMBL" id="ABFZ02000022">
    <property type="protein sequence ID" value="EDS13748.1"/>
    <property type="molecule type" value="Genomic_DNA"/>
</dbReference>
<dbReference type="HOGENOM" id="CLU_1292305_0_0_10"/>
<dbReference type="Proteomes" id="UP000004713">
    <property type="component" value="Unassembled WGS sequence"/>
</dbReference>
<accession>B0NTQ5</accession>
<comment type="caution">
    <text evidence="1">The sequence shown here is derived from an EMBL/GenBank/DDBJ whole genome shotgun (WGS) entry which is preliminary data.</text>
</comment>
<evidence type="ECO:0000313" key="1">
    <source>
        <dbReference type="EMBL" id="EDS13748.1"/>
    </source>
</evidence>
<protein>
    <submittedName>
        <fullName evidence="1">Uncharacterized protein</fullName>
    </submittedName>
</protein>
<dbReference type="AlphaFoldDB" id="B0NTQ5"/>
<name>B0NTQ5_BACSE</name>